<comment type="caution">
    <text evidence="5">The sequence shown here is derived from an EMBL/GenBank/DDBJ whole genome shotgun (WGS) entry which is preliminary data.</text>
</comment>
<feature type="domain" description="E3 ubiquitin-protein ligase Sina-like RING finger" evidence="4">
    <location>
        <begin position="32"/>
        <end position="66"/>
    </location>
</feature>
<dbReference type="InterPro" id="IPR004162">
    <property type="entry name" value="SINA-like_animal"/>
</dbReference>
<dbReference type="GO" id="GO:0005737">
    <property type="term" value="C:cytoplasm"/>
    <property type="evidence" value="ECO:0007669"/>
    <property type="project" value="TreeGrafter"/>
</dbReference>
<dbReference type="PANTHER" id="PTHR45877:SF3">
    <property type="entry name" value="E3 UBIQUITIN-PROTEIN LIGASE"/>
    <property type="match status" value="1"/>
</dbReference>
<evidence type="ECO:0000256" key="1">
    <source>
        <dbReference type="ARBA" id="ARBA00022723"/>
    </source>
</evidence>
<evidence type="ECO:0000256" key="2">
    <source>
        <dbReference type="ARBA" id="ARBA00022771"/>
    </source>
</evidence>
<dbReference type="GO" id="GO:0031624">
    <property type="term" value="F:ubiquitin conjugating enzyme binding"/>
    <property type="evidence" value="ECO:0007669"/>
    <property type="project" value="TreeGrafter"/>
</dbReference>
<accession>A0A8S4CY33</accession>
<dbReference type="Proteomes" id="UP000653454">
    <property type="component" value="Unassembled WGS sequence"/>
</dbReference>
<keyword evidence="6" id="KW-1185">Reference proteome</keyword>
<evidence type="ECO:0000313" key="6">
    <source>
        <dbReference type="Proteomes" id="UP000653454"/>
    </source>
</evidence>
<dbReference type="InterPro" id="IPR013083">
    <property type="entry name" value="Znf_RING/FYVE/PHD"/>
</dbReference>
<dbReference type="GO" id="GO:0008270">
    <property type="term" value="F:zinc ion binding"/>
    <property type="evidence" value="ECO:0007669"/>
    <property type="project" value="UniProtKB-KW"/>
</dbReference>
<sequence>MSSTTSLDGKRLTLSTLLETDHYESLIKELTCTKCKKYMKPPLHLCVDGHSICGLCFEKSYQCHVCKKELSPIRPLVLESLAHKVLFPCTNAGCPRHATLPQLEKHAANCQFRIINCFMARVYAKRVISKAAERRSDIGLAREAICVALARAPVDWGPVPRPSAAAHPHRLHAPRTPGVVARVVMGVASASDGTWRAATVLLRSYWRTQWQFIDD</sequence>
<keyword evidence="2" id="KW-0863">Zinc-finger</keyword>
<dbReference type="Pfam" id="PF21362">
    <property type="entry name" value="Sina_RING"/>
    <property type="match status" value="1"/>
</dbReference>
<dbReference type="GO" id="GO:0061630">
    <property type="term" value="F:ubiquitin protein ligase activity"/>
    <property type="evidence" value="ECO:0007669"/>
    <property type="project" value="TreeGrafter"/>
</dbReference>
<dbReference type="PANTHER" id="PTHR45877">
    <property type="entry name" value="E3 UBIQUITIN-PROTEIN LIGASE SIAH2"/>
    <property type="match status" value="1"/>
</dbReference>
<evidence type="ECO:0000256" key="3">
    <source>
        <dbReference type="ARBA" id="ARBA00022833"/>
    </source>
</evidence>
<dbReference type="AlphaFoldDB" id="A0A8S4CY33"/>
<name>A0A8S4CY33_PLUXY</name>
<protein>
    <submittedName>
        <fullName evidence="5">(diamondback moth) hypothetical protein</fullName>
    </submittedName>
</protein>
<dbReference type="Gene3D" id="3.30.40.10">
    <property type="entry name" value="Zinc/RING finger domain, C3HC4 (zinc finger)"/>
    <property type="match status" value="1"/>
</dbReference>
<gene>
    <name evidence="5" type="ORF">PLXY2_LOCUS324</name>
</gene>
<dbReference type="SUPFAM" id="SSF49599">
    <property type="entry name" value="TRAF domain-like"/>
    <property type="match status" value="1"/>
</dbReference>
<dbReference type="GO" id="GO:0043161">
    <property type="term" value="P:proteasome-mediated ubiquitin-dependent protein catabolic process"/>
    <property type="evidence" value="ECO:0007669"/>
    <property type="project" value="TreeGrafter"/>
</dbReference>
<organism evidence="5 6">
    <name type="scientific">Plutella xylostella</name>
    <name type="common">Diamondback moth</name>
    <name type="synonym">Plutella maculipennis</name>
    <dbReference type="NCBI Taxonomy" id="51655"/>
    <lineage>
        <taxon>Eukaryota</taxon>
        <taxon>Metazoa</taxon>
        <taxon>Ecdysozoa</taxon>
        <taxon>Arthropoda</taxon>
        <taxon>Hexapoda</taxon>
        <taxon>Insecta</taxon>
        <taxon>Pterygota</taxon>
        <taxon>Neoptera</taxon>
        <taxon>Endopterygota</taxon>
        <taxon>Lepidoptera</taxon>
        <taxon>Glossata</taxon>
        <taxon>Ditrysia</taxon>
        <taxon>Yponomeutoidea</taxon>
        <taxon>Plutellidae</taxon>
        <taxon>Plutella</taxon>
    </lineage>
</organism>
<evidence type="ECO:0000313" key="5">
    <source>
        <dbReference type="EMBL" id="CAG9087716.1"/>
    </source>
</evidence>
<reference evidence="5" key="1">
    <citation type="submission" date="2020-11" db="EMBL/GenBank/DDBJ databases">
        <authorList>
            <person name="Whiteford S."/>
        </authorList>
    </citation>
    <scope>NUCLEOTIDE SEQUENCE</scope>
</reference>
<proteinExistence type="predicted"/>
<dbReference type="EMBL" id="CAJHNJ030000001">
    <property type="protein sequence ID" value="CAG9087716.1"/>
    <property type="molecule type" value="Genomic_DNA"/>
</dbReference>
<evidence type="ECO:0000259" key="4">
    <source>
        <dbReference type="Pfam" id="PF21362"/>
    </source>
</evidence>
<keyword evidence="3" id="KW-0862">Zinc</keyword>
<keyword evidence="1" id="KW-0479">Metal-binding</keyword>
<dbReference type="InterPro" id="IPR049548">
    <property type="entry name" value="Sina-like_RING"/>
</dbReference>